<dbReference type="GO" id="GO:0004750">
    <property type="term" value="F:D-ribulose-phosphate 3-epimerase activity"/>
    <property type="evidence" value="ECO:0007669"/>
    <property type="project" value="UniProtKB-UniRule"/>
</dbReference>
<comment type="similarity">
    <text evidence="6 11">Belongs to the ribulose-phosphate 3-epimerase family.</text>
</comment>
<dbReference type="NCBIfam" id="TIGR01163">
    <property type="entry name" value="rpe"/>
    <property type="match status" value="1"/>
</dbReference>
<keyword evidence="16" id="KW-1185">Reference proteome</keyword>
<feature type="binding site" evidence="14">
    <location>
        <begin position="188"/>
        <end position="191"/>
    </location>
    <ligand>
        <name>substrate</name>
    </ligand>
</feature>
<comment type="cofactor">
    <cofactor evidence="4">
        <name>Zn(2+)</name>
        <dbReference type="ChEBI" id="CHEBI:29105"/>
    </cofactor>
</comment>
<keyword evidence="13" id="KW-0170">Cobalt</keyword>
<feature type="binding site" evidence="13">
    <location>
        <position position="221"/>
    </location>
    <ligand>
        <name>a divalent metal cation</name>
        <dbReference type="ChEBI" id="CHEBI:60240"/>
    </ligand>
</feature>
<proteinExistence type="inferred from homology"/>
<name>A0A411YJT5_9ACTN</name>
<evidence type="ECO:0000256" key="4">
    <source>
        <dbReference type="ARBA" id="ARBA00001947"/>
    </source>
</evidence>
<evidence type="ECO:0000256" key="2">
    <source>
        <dbReference type="ARBA" id="ARBA00001936"/>
    </source>
</evidence>
<dbReference type="InterPro" id="IPR011060">
    <property type="entry name" value="RibuloseP-bd_barrel"/>
</dbReference>
<dbReference type="FunFam" id="3.20.20.70:FF:000004">
    <property type="entry name" value="Ribulose-phosphate 3-epimerase"/>
    <property type="match status" value="1"/>
</dbReference>
<evidence type="ECO:0000256" key="12">
    <source>
        <dbReference type="PIRSR" id="PIRSR001461-1"/>
    </source>
</evidence>
<dbReference type="KEGG" id="erz:ER308_19005"/>
<dbReference type="AlphaFoldDB" id="A0A411YJT5"/>
<dbReference type="NCBIfam" id="NF004076">
    <property type="entry name" value="PRK05581.1-4"/>
    <property type="match status" value="1"/>
</dbReference>
<dbReference type="Proteomes" id="UP000291469">
    <property type="component" value="Chromosome"/>
</dbReference>
<feature type="binding site" evidence="14">
    <location>
        <position position="223"/>
    </location>
    <ligand>
        <name>substrate</name>
    </ligand>
</feature>
<feature type="active site" description="Proton acceptor" evidence="12">
    <location>
        <position position="81"/>
    </location>
</feature>
<dbReference type="GO" id="GO:0006098">
    <property type="term" value="P:pentose-phosphate shunt"/>
    <property type="evidence" value="ECO:0007669"/>
    <property type="project" value="UniProtKB-UniRule"/>
</dbReference>
<feature type="binding site" evidence="14">
    <location>
        <position position="54"/>
    </location>
    <ligand>
        <name>substrate</name>
    </ligand>
</feature>
<dbReference type="Gene3D" id="3.20.20.70">
    <property type="entry name" value="Aldolase class I"/>
    <property type="match status" value="1"/>
</dbReference>
<dbReference type="SUPFAM" id="SSF51366">
    <property type="entry name" value="Ribulose-phoshate binding barrel"/>
    <property type="match status" value="1"/>
</dbReference>
<dbReference type="InterPro" id="IPR000056">
    <property type="entry name" value="Ribul_P_3_epim-like"/>
</dbReference>
<dbReference type="InterPro" id="IPR013785">
    <property type="entry name" value="Aldolase_TIM"/>
</dbReference>
<organism evidence="15 16">
    <name type="scientific">Egibacter rhizosphaerae</name>
    <dbReference type="NCBI Taxonomy" id="1670831"/>
    <lineage>
        <taxon>Bacteria</taxon>
        <taxon>Bacillati</taxon>
        <taxon>Actinomycetota</taxon>
        <taxon>Nitriliruptoria</taxon>
        <taxon>Egibacterales</taxon>
        <taxon>Egibacteraceae</taxon>
        <taxon>Egibacter</taxon>
    </lineage>
</organism>
<comment type="cofactor">
    <cofactor evidence="2">
        <name>Mn(2+)</name>
        <dbReference type="ChEBI" id="CHEBI:29035"/>
    </cofactor>
</comment>
<keyword evidence="13" id="KW-0464">Manganese</keyword>
<evidence type="ECO:0000256" key="3">
    <source>
        <dbReference type="ARBA" id="ARBA00001941"/>
    </source>
</evidence>
<feature type="active site" description="Proton donor" evidence="12">
    <location>
        <position position="221"/>
    </location>
</feature>
<dbReference type="EC" id="5.1.3.1" evidence="7 10"/>
<evidence type="ECO:0000256" key="1">
    <source>
        <dbReference type="ARBA" id="ARBA00001782"/>
    </source>
</evidence>
<evidence type="ECO:0000256" key="11">
    <source>
        <dbReference type="PIRNR" id="PIRNR001461"/>
    </source>
</evidence>
<comment type="catalytic activity">
    <reaction evidence="1 11">
        <text>D-ribulose 5-phosphate = D-xylulose 5-phosphate</text>
        <dbReference type="Rhea" id="RHEA:13677"/>
        <dbReference type="ChEBI" id="CHEBI:57737"/>
        <dbReference type="ChEBI" id="CHEBI:58121"/>
        <dbReference type="EC" id="5.1.3.1"/>
    </reaction>
</comment>
<dbReference type="PANTHER" id="PTHR11749">
    <property type="entry name" value="RIBULOSE-5-PHOSPHATE-3-EPIMERASE"/>
    <property type="match status" value="1"/>
</dbReference>
<protein>
    <recommendedName>
        <fullName evidence="7 10">Ribulose-phosphate 3-epimerase</fullName>
        <ecNumber evidence="7 10">5.1.3.1</ecNumber>
    </recommendedName>
</protein>
<evidence type="ECO:0000256" key="6">
    <source>
        <dbReference type="ARBA" id="ARBA00009541"/>
    </source>
</evidence>
<dbReference type="EMBL" id="CP036402">
    <property type="protein sequence ID" value="QBI21450.1"/>
    <property type="molecule type" value="Genomic_DNA"/>
</dbReference>
<keyword evidence="9 11" id="KW-0413">Isomerase</keyword>
<evidence type="ECO:0000313" key="16">
    <source>
        <dbReference type="Proteomes" id="UP000291469"/>
    </source>
</evidence>
<feature type="binding site" evidence="13">
    <location>
        <position position="112"/>
    </location>
    <ligand>
        <name>a divalent metal cation</name>
        <dbReference type="ChEBI" id="CHEBI:60240"/>
    </ligand>
</feature>
<dbReference type="GO" id="GO:0005975">
    <property type="term" value="P:carbohydrate metabolic process"/>
    <property type="evidence" value="ECO:0007669"/>
    <property type="project" value="InterPro"/>
</dbReference>
<evidence type="ECO:0000256" key="10">
    <source>
        <dbReference type="NCBIfam" id="TIGR01163"/>
    </source>
</evidence>
<evidence type="ECO:0000256" key="5">
    <source>
        <dbReference type="ARBA" id="ARBA00001954"/>
    </source>
</evidence>
<dbReference type="PIRSF" id="PIRSF001461">
    <property type="entry name" value="RPE"/>
    <property type="match status" value="1"/>
</dbReference>
<evidence type="ECO:0000256" key="8">
    <source>
        <dbReference type="ARBA" id="ARBA00022723"/>
    </source>
</evidence>
<comment type="cofactor">
    <cofactor evidence="13">
        <name>a divalent metal cation</name>
        <dbReference type="ChEBI" id="CHEBI:60240"/>
    </cofactor>
    <text evidence="13">Binds 1 divalent metal cation per subunit.</text>
</comment>
<keyword evidence="13" id="KW-0862">Zinc</keyword>
<feature type="binding site" evidence="14">
    <location>
        <begin position="243"/>
        <end position="244"/>
    </location>
    <ligand>
        <name>substrate</name>
    </ligand>
</feature>
<feature type="binding site" evidence="14">
    <location>
        <position position="112"/>
    </location>
    <ligand>
        <name>substrate</name>
    </ligand>
</feature>
<evidence type="ECO:0000313" key="15">
    <source>
        <dbReference type="EMBL" id="QBI21450.1"/>
    </source>
</evidence>
<dbReference type="Pfam" id="PF00834">
    <property type="entry name" value="Ribul_P_3_epim"/>
    <property type="match status" value="1"/>
</dbReference>
<dbReference type="GO" id="GO:0005737">
    <property type="term" value="C:cytoplasm"/>
    <property type="evidence" value="ECO:0007669"/>
    <property type="project" value="UniProtKB-ARBA"/>
</dbReference>
<accession>A0A411YJT5</accession>
<evidence type="ECO:0000256" key="9">
    <source>
        <dbReference type="ARBA" id="ARBA00023235"/>
    </source>
</evidence>
<dbReference type="InterPro" id="IPR026019">
    <property type="entry name" value="Ribul_P_3_epim"/>
</dbReference>
<gene>
    <name evidence="15" type="primary">rpe</name>
    <name evidence="15" type="ORF">ER308_19005</name>
</gene>
<dbReference type="OrthoDB" id="1645589at2"/>
<evidence type="ECO:0000256" key="14">
    <source>
        <dbReference type="PIRSR" id="PIRSR001461-3"/>
    </source>
</evidence>
<reference evidence="15 16" key="1">
    <citation type="submission" date="2019-01" db="EMBL/GenBank/DDBJ databases">
        <title>Egibacter rhizosphaerae EGI 80759T.</title>
        <authorList>
            <person name="Chen D.-D."/>
            <person name="Tian Y."/>
            <person name="Jiao J.-Y."/>
            <person name="Zhang X.-T."/>
            <person name="Zhang Y.-G."/>
            <person name="Zhang Y."/>
            <person name="Xiao M."/>
            <person name="Shu W.-S."/>
            <person name="Li W.-J."/>
        </authorList>
    </citation>
    <scope>NUCLEOTIDE SEQUENCE [LARGE SCALE GENOMIC DNA]</scope>
    <source>
        <strain evidence="15 16">EGI 80759</strain>
    </source>
</reference>
<sequence length="270" mass="28290">MGQLGDLDLLHAATVAGRPVRSPASARSRPHASRLLRGPAPARRFGVAVRIVPSVLPVDFAHLGEAVARLDAAGADRLQWDAMDGQFVPNLTFGPDVIAAARPHAGCGFEAHLMCERPEELFERYVDAGCELIIVHPESLRQPHAALRQIRELGAGAGLALSPGTPVAFAEPVLDLLDLVLVMTVNPGFGGQPYLVSMEAKVARTRELIDGSGREIALEVDGGIGPDTIAGAAAAGADVFVAGTSLWRAASLAEGIEDLRARAEAARTAR</sequence>
<dbReference type="GO" id="GO:0046872">
    <property type="term" value="F:metal ion binding"/>
    <property type="evidence" value="ECO:0007669"/>
    <property type="project" value="UniProtKB-KW"/>
</dbReference>
<evidence type="ECO:0000256" key="7">
    <source>
        <dbReference type="ARBA" id="ARBA00013188"/>
    </source>
</evidence>
<keyword evidence="8 13" id="KW-0479">Metal-binding</keyword>
<feature type="binding site" evidence="13">
    <location>
        <position position="81"/>
    </location>
    <ligand>
        <name>a divalent metal cation</name>
        <dbReference type="ChEBI" id="CHEBI:60240"/>
    </ligand>
</feature>
<comment type="cofactor">
    <cofactor evidence="5">
        <name>Fe(2+)</name>
        <dbReference type="ChEBI" id="CHEBI:29033"/>
    </cofactor>
</comment>
<comment type="cofactor">
    <cofactor evidence="3">
        <name>Co(2+)</name>
        <dbReference type="ChEBI" id="CHEBI:48828"/>
    </cofactor>
</comment>
<dbReference type="CDD" id="cd00429">
    <property type="entry name" value="RPE"/>
    <property type="match status" value="1"/>
</dbReference>
<keyword evidence="11" id="KW-0119">Carbohydrate metabolism</keyword>
<evidence type="ECO:0000256" key="13">
    <source>
        <dbReference type="PIRSR" id="PIRSR001461-2"/>
    </source>
</evidence>